<dbReference type="EMBL" id="JBHFFA010000007">
    <property type="protein sequence ID" value="KAL2612584.1"/>
    <property type="molecule type" value="Genomic_DNA"/>
</dbReference>
<reference evidence="1 2" key="1">
    <citation type="submission" date="2024-09" db="EMBL/GenBank/DDBJ databases">
        <title>Chromosome-scale assembly of Riccia fluitans.</title>
        <authorList>
            <person name="Paukszto L."/>
            <person name="Sawicki J."/>
            <person name="Karawczyk K."/>
            <person name="Piernik-Szablinska J."/>
            <person name="Szczecinska M."/>
            <person name="Mazdziarz M."/>
        </authorList>
    </citation>
    <scope>NUCLEOTIDE SEQUENCE [LARGE SCALE GENOMIC DNA]</scope>
    <source>
        <strain evidence="1">Rf_01</strain>
        <tissue evidence="1">Aerial parts of the thallus</tissue>
    </source>
</reference>
<comment type="caution">
    <text evidence="1">The sequence shown here is derived from an EMBL/GenBank/DDBJ whole genome shotgun (WGS) entry which is preliminary data.</text>
</comment>
<evidence type="ECO:0000313" key="1">
    <source>
        <dbReference type="EMBL" id="KAL2612584.1"/>
    </source>
</evidence>
<accession>A0ABD1XUW8</accession>
<sequence>MKRVSDSAAILNPDLFARTLKISTLADTPIKAILNQMNATTAPVVPFDMDVLDIWTSKSKGSGAELSSDSELSTSAPDERVEVISLELVGVSTWSRCTAETKYQPLFWIWDFIPARLDMLEKMLPKPSSHRTERVC</sequence>
<gene>
    <name evidence="1" type="ORF">R1flu_024276</name>
</gene>
<dbReference type="Proteomes" id="UP001605036">
    <property type="component" value="Unassembled WGS sequence"/>
</dbReference>
<proteinExistence type="predicted"/>
<protein>
    <submittedName>
        <fullName evidence="1">Uncharacterized protein</fullName>
    </submittedName>
</protein>
<name>A0ABD1XUW8_9MARC</name>
<keyword evidence="2" id="KW-1185">Reference proteome</keyword>
<dbReference type="AlphaFoldDB" id="A0ABD1XUW8"/>
<organism evidence="1 2">
    <name type="scientific">Riccia fluitans</name>
    <dbReference type="NCBI Taxonomy" id="41844"/>
    <lineage>
        <taxon>Eukaryota</taxon>
        <taxon>Viridiplantae</taxon>
        <taxon>Streptophyta</taxon>
        <taxon>Embryophyta</taxon>
        <taxon>Marchantiophyta</taxon>
        <taxon>Marchantiopsida</taxon>
        <taxon>Marchantiidae</taxon>
        <taxon>Marchantiales</taxon>
        <taxon>Ricciaceae</taxon>
        <taxon>Riccia</taxon>
    </lineage>
</organism>
<evidence type="ECO:0000313" key="2">
    <source>
        <dbReference type="Proteomes" id="UP001605036"/>
    </source>
</evidence>